<dbReference type="Pfam" id="PF00589">
    <property type="entry name" value="Phage_integrase"/>
    <property type="match status" value="1"/>
</dbReference>
<dbReference type="SUPFAM" id="SSF54171">
    <property type="entry name" value="DNA-binding domain"/>
    <property type="match status" value="1"/>
</dbReference>
<dbReference type="Proteomes" id="UP000253208">
    <property type="component" value="Unassembled WGS sequence"/>
</dbReference>
<dbReference type="EMBL" id="PSQG01000024">
    <property type="protein sequence ID" value="RCH42313.1"/>
    <property type="molecule type" value="Genomic_DNA"/>
</dbReference>
<evidence type="ECO:0000256" key="5">
    <source>
        <dbReference type="PROSITE-ProRule" id="PRU01248"/>
    </source>
</evidence>
<dbReference type="Gene3D" id="1.10.443.10">
    <property type="entry name" value="Intergrase catalytic core"/>
    <property type="match status" value="1"/>
</dbReference>
<dbReference type="PROSITE" id="PS51900">
    <property type="entry name" value="CB"/>
    <property type="match status" value="1"/>
</dbReference>
<evidence type="ECO:0000256" key="1">
    <source>
        <dbReference type="ARBA" id="ARBA00008857"/>
    </source>
</evidence>
<dbReference type="Gene3D" id="1.10.150.130">
    <property type="match status" value="1"/>
</dbReference>
<feature type="domain" description="Tyr recombinase" evidence="6">
    <location>
        <begin position="179"/>
        <end position="404"/>
    </location>
</feature>
<dbReference type="InterPro" id="IPR050808">
    <property type="entry name" value="Phage_Integrase"/>
</dbReference>
<sequence length="413" mass="48350">MAYSRKDKKGRVLRKGETQRKCDGKYVYTYTDTLGRRRSIYSKDIKILREREEQLIKDQLDGLDTYVAGSATVNFVFDRYISTKSELRATTRTNYKYMYDRFVRDGFGKKKIAAVKFSDVLQFYHHLLKDKKIQVNTLEIIQTVLHPTFQLAVRDNIIRNNPSDGVMAQIKKLPGRNHGIRHALTLEQQRAFIRYVEENEKFESWVTLFKFLLGTGCRIGEAVGIRWEDIDFKKRIISINHSLIYYSREYKEHSTCSFSISLPKTEAGIRIIPMMDTVYEALKKEYAFQEENGFNETEIDGMTGFVFSNRFGNVHNPQAINRAIKRIYEAYNAEEVVKAAKEKREPILIPHFSCHHLRHTFCSRFCENETNLKVIQSIMGHADIETTMDIYAEVTETKKYESIQELARKLDVF</sequence>
<dbReference type="Pfam" id="PF02920">
    <property type="entry name" value="Integrase_DNA"/>
    <property type="match status" value="1"/>
</dbReference>
<evidence type="ECO:0000259" key="7">
    <source>
        <dbReference type="PROSITE" id="PS51900"/>
    </source>
</evidence>
<dbReference type="PROSITE" id="PS51898">
    <property type="entry name" value="TYR_RECOMBINASE"/>
    <property type="match status" value="1"/>
</dbReference>
<dbReference type="CDD" id="cd01189">
    <property type="entry name" value="INT_ICEBs1_C_like"/>
    <property type="match status" value="1"/>
</dbReference>
<evidence type="ECO:0000313" key="9">
    <source>
        <dbReference type="Proteomes" id="UP000253208"/>
    </source>
</evidence>
<dbReference type="InterPro" id="IPR044068">
    <property type="entry name" value="CB"/>
</dbReference>
<dbReference type="Gene3D" id="3.30.160.60">
    <property type="entry name" value="Classic Zinc Finger"/>
    <property type="match status" value="1"/>
</dbReference>
<evidence type="ECO:0000256" key="2">
    <source>
        <dbReference type="ARBA" id="ARBA00022908"/>
    </source>
</evidence>
<dbReference type="GO" id="GO:0006310">
    <property type="term" value="P:DNA recombination"/>
    <property type="evidence" value="ECO:0007669"/>
    <property type="project" value="UniProtKB-KW"/>
</dbReference>
<dbReference type="InterPro" id="IPR011010">
    <property type="entry name" value="DNA_brk_join_enz"/>
</dbReference>
<dbReference type="InterPro" id="IPR002104">
    <property type="entry name" value="Integrase_catalytic"/>
</dbReference>
<feature type="domain" description="Core-binding (CB)" evidence="7">
    <location>
        <begin position="71"/>
        <end position="153"/>
    </location>
</feature>
<protein>
    <submittedName>
        <fullName evidence="8">Site-specific integrase</fullName>
    </submittedName>
</protein>
<dbReference type="InterPro" id="IPR010998">
    <property type="entry name" value="Integrase_recombinase_N"/>
</dbReference>
<accession>A0A367FWH0</accession>
<evidence type="ECO:0000259" key="6">
    <source>
        <dbReference type="PROSITE" id="PS51898"/>
    </source>
</evidence>
<dbReference type="AlphaFoldDB" id="A0A367FWH0"/>
<reference evidence="8 9" key="1">
    <citation type="submission" date="2018-02" db="EMBL/GenBank/DDBJ databases">
        <title>Complete genome sequencing of Faecalibacterium prausnitzii strains isolated from the human gut.</title>
        <authorList>
            <person name="Fitzgerald B.C."/>
            <person name="Shkoporov A.N."/>
            <person name="Ross P.R."/>
            <person name="Hill C."/>
        </authorList>
    </citation>
    <scope>NUCLEOTIDE SEQUENCE [LARGE SCALE GENOMIC DNA]</scope>
    <source>
        <strain evidence="8 9">APC942/31-1</strain>
    </source>
</reference>
<dbReference type="GO" id="GO:0008907">
    <property type="term" value="F:integrase activity"/>
    <property type="evidence" value="ECO:0007669"/>
    <property type="project" value="InterPro"/>
</dbReference>
<dbReference type="RefSeq" id="WP_114002693.1">
    <property type="nucleotide sequence ID" value="NZ_PSQG01000024.1"/>
</dbReference>
<name>A0A367FWH0_9FIRM</name>
<comment type="caution">
    <text evidence="8">The sequence shown here is derived from an EMBL/GenBank/DDBJ whole genome shotgun (WGS) entry which is preliminary data.</text>
</comment>
<dbReference type="GO" id="GO:0003677">
    <property type="term" value="F:DNA binding"/>
    <property type="evidence" value="ECO:0007669"/>
    <property type="project" value="UniProtKB-UniRule"/>
</dbReference>
<dbReference type="SUPFAM" id="SSF56349">
    <property type="entry name" value="DNA breaking-rejoining enzymes"/>
    <property type="match status" value="1"/>
</dbReference>
<organism evidence="8 9">
    <name type="scientific">Blautia obeum</name>
    <dbReference type="NCBI Taxonomy" id="40520"/>
    <lineage>
        <taxon>Bacteria</taxon>
        <taxon>Bacillati</taxon>
        <taxon>Bacillota</taxon>
        <taxon>Clostridia</taxon>
        <taxon>Lachnospirales</taxon>
        <taxon>Lachnospiraceae</taxon>
        <taxon>Blautia</taxon>
    </lineage>
</organism>
<dbReference type="InterPro" id="IPR004191">
    <property type="entry name" value="Integrase_Tn916-type_DNA-bd_N"/>
</dbReference>
<comment type="similarity">
    <text evidence="1">Belongs to the 'phage' integrase family.</text>
</comment>
<dbReference type="InterPro" id="IPR016177">
    <property type="entry name" value="DNA-bd_dom_sf"/>
</dbReference>
<dbReference type="PANTHER" id="PTHR30629:SF2">
    <property type="entry name" value="PROPHAGE INTEGRASE INTS-RELATED"/>
    <property type="match status" value="1"/>
</dbReference>
<keyword evidence="2" id="KW-0229">DNA integration</keyword>
<proteinExistence type="inferred from homology"/>
<evidence type="ECO:0000256" key="4">
    <source>
        <dbReference type="ARBA" id="ARBA00023172"/>
    </source>
</evidence>
<evidence type="ECO:0000256" key="3">
    <source>
        <dbReference type="ARBA" id="ARBA00023125"/>
    </source>
</evidence>
<keyword evidence="4" id="KW-0233">DNA recombination</keyword>
<dbReference type="InterPro" id="IPR013762">
    <property type="entry name" value="Integrase-like_cat_sf"/>
</dbReference>
<dbReference type="PANTHER" id="PTHR30629">
    <property type="entry name" value="PROPHAGE INTEGRASE"/>
    <property type="match status" value="1"/>
</dbReference>
<keyword evidence="3 5" id="KW-0238">DNA-binding</keyword>
<evidence type="ECO:0000313" key="8">
    <source>
        <dbReference type="EMBL" id="RCH42313.1"/>
    </source>
</evidence>
<gene>
    <name evidence="8" type="ORF">C4886_14820</name>
</gene>